<keyword evidence="3" id="KW-1185">Reference proteome</keyword>
<reference evidence="2 3" key="1">
    <citation type="submission" date="2013-11" db="EMBL/GenBank/DDBJ databases">
        <title>Genome sequencing of Stegodyphus mimosarum.</title>
        <authorList>
            <person name="Bechsgaard J."/>
        </authorList>
    </citation>
    <scope>NUCLEOTIDE SEQUENCE [LARGE SCALE GENOMIC DNA]</scope>
</reference>
<feature type="region of interest" description="Disordered" evidence="1">
    <location>
        <begin position="447"/>
        <end position="466"/>
    </location>
</feature>
<evidence type="ECO:0000256" key="1">
    <source>
        <dbReference type="SAM" id="MobiDB-lite"/>
    </source>
</evidence>
<dbReference type="EMBL" id="KK122280">
    <property type="protein sequence ID" value="KFM82399.1"/>
    <property type="molecule type" value="Genomic_DNA"/>
</dbReference>
<organism evidence="2 3">
    <name type="scientific">Stegodyphus mimosarum</name>
    <name type="common">African social velvet spider</name>
    <dbReference type="NCBI Taxonomy" id="407821"/>
    <lineage>
        <taxon>Eukaryota</taxon>
        <taxon>Metazoa</taxon>
        <taxon>Ecdysozoa</taxon>
        <taxon>Arthropoda</taxon>
        <taxon>Chelicerata</taxon>
        <taxon>Arachnida</taxon>
        <taxon>Araneae</taxon>
        <taxon>Araneomorphae</taxon>
        <taxon>Entelegynae</taxon>
        <taxon>Eresoidea</taxon>
        <taxon>Eresidae</taxon>
        <taxon>Stegodyphus</taxon>
    </lineage>
</organism>
<evidence type="ECO:0000313" key="3">
    <source>
        <dbReference type="Proteomes" id="UP000054359"/>
    </source>
</evidence>
<feature type="region of interest" description="Disordered" evidence="1">
    <location>
        <begin position="1"/>
        <end position="36"/>
    </location>
</feature>
<proteinExistence type="predicted"/>
<feature type="compositionally biased region" description="Basic and acidic residues" evidence="1">
    <location>
        <begin position="26"/>
        <end position="36"/>
    </location>
</feature>
<feature type="non-terminal residue" evidence="2">
    <location>
        <position position="645"/>
    </location>
</feature>
<protein>
    <submittedName>
        <fullName evidence="2">Uncharacterized protein</fullName>
    </submittedName>
</protein>
<evidence type="ECO:0000313" key="2">
    <source>
        <dbReference type="EMBL" id="KFM82399.1"/>
    </source>
</evidence>
<sequence>MRERKEKATIRSSSMESKKLRTVSHQNKESPFPRHLDISSLRNMPLIVLQPKTPIRFQHLPGDNLQKSLNPNRIMELLKSATSNLPTSVSHPLPRQSRRQNRNMNLATNHPHQTTVTLPSNNHQSFSHRFQKIPVNQEPRSLVSSSTDGWFHRFRNSFSNALPLNKPQHANFFHTAMQSTNTPVFYPFSNPLHGALHHYPGVNQQFQSHHFRNIWRPFQPPNMDFSSAASYVHPTRIFYGNRPAFNPFRHNVIPQQYFRGNIAIPHLNPIPHRIPHPMHSNFARYASSVPRHKPLFNNVEGLQAASLEISNAFADFADSPEHGPEVNQRFGSVGHSINNFLKMMGLGTSDGFTVDNGGGFGGGADLAAMDSVPRARSLDFYPGYGNQAHLDDIEDFPIFHEDITEQFKIKMNLTNTTSTTQKTDEEKKKDEMKNIPPMTVMPVTEDEMKKKPEVSVKDHKNMKSSSDKEIIKDMKISTMANISYAPALPLGAIAPKKSYMMSKDNKVNETQEPKQSSVNSEKPTVNYKVPVMHPTVAPQDRKLPIAIYQNFQTKPKTDVSQKSPKQPSYAPAQSLPHPPETEANPNKLVDDDVGRLWLPVTSSYGYVEKRPVPVINTSDNSNQPAGLGVLQSILNKPPQRSLSQI</sequence>
<feature type="region of interest" description="Disordered" evidence="1">
    <location>
        <begin position="553"/>
        <end position="589"/>
    </location>
</feature>
<accession>A0A087UYG0</accession>
<feature type="region of interest" description="Disordered" evidence="1">
    <location>
        <begin position="505"/>
        <end position="526"/>
    </location>
</feature>
<feature type="compositionally biased region" description="Polar residues" evidence="1">
    <location>
        <begin position="553"/>
        <end position="566"/>
    </location>
</feature>
<dbReference type="OMA" id="MANISYA"/>
<dbReference type="AlphaFoldDB" id="A0A087UYG0"/>
<name>A0A087UYG0_STEMI</name>
<gene>
    <name evidence="2" type="ORF">X975_25900</name>
</gene>
<dbReference type="Proteomes" id="UP000054359">
    <property type="component" value="Unassembled WGS sequence"/>
</dbReference>
<dbReference type="OrthoDB" id="6424402at2759"/>
<feature type="compositionally biased region" description="Polar residues" evidence="1">
    <location>
        <begin position="513"/>
        <end position="523"/>
    </location>
</feature>